<evidence type="ECO:0000313" key="3">
    <source>
        <dbReference type="Proteomes" id="UP001196843"/>
    </source>
</evidence>
<evidence type="ECO:0000256" key="1">
    <source>
        <dbReference type="SAM" id="MobiDB-lite"/>
    </source>
</evidence>
<name>A0ABS7HQ36_9MICO</name>
<dbReference type="CDD" id="cd02440">
    <property type="entry name" value="AdoMet_MTases"/>
    <property type="match status" value="1"/>
</dbReference>
<dbReference type="GO" id="GO:0008168">
    <property type="term" value="F:methyltransferase activity"/>
    <property type="evidence" value="ECO:0007669"/>
    <property type="project" value="UniProtKB-KW"/>
</dbReference>
<keyword evidence="2" id="KW-0808">Transferase</keyword>
<keyword evidence="3" id="KW-1185">Reference proteome</keyword>
<organism evidence="2 3">
    <name type="scientific">Microbacterium jejuense</name>
    <dbReference type="NCBI Taxonomy" id="1263637"/>
    <lineage>
        <taxon>Bacteria</taxon>
        <taxon>Bacillati</taxon>
        <taxon>Actinomycetota</taxon>
        <taxon>Actinomycetes</taxon>
        <taxon>Micrococcales</taxon>
        <taxon>Microbacteriaceae</taxon>
        <taxon>Microbacterium</taxon>
    </lineage>
</organism>
<dbReference type="Gene3D" id="3.40.50.150">
    <property type="entry name" value="Vaccinia Virus protein VP39"/>
    <property type="match status" value="1"/>
</dbReference>
<accession>A0ABS7HQ36</accession>
<evidence type="ECO:0000313" key="2">
    <source>
        <dbReference type="EMBL" id="MBW9095077.1"/>
    </source>
</evidence>
<feature type="region of interest" description="Disordered" evidence="1">
    <location>
        <begin position="204"/>
        <end position="234"/>
    </location>
</feature>
<dbReference type="SUPFAM" id="SSF53335">
    <property type="entry name" value="S-adenosyl-L-methionine-dependent methyltransferases"/>
    <property type="match status" value="1"/>
</dbReference>
<proteinExistence type="predicted"/>
<dbReference type="Pfam" id="PF13489">
    <property type="entry name" value="Methyltransf_23"/>
    <property type="match status" value="1"/>
</dbReference>
<dbReference type="EMBL" id="JAEUAW010000013">
    <property type="protein sequence ID" value="MBW9095077.1"/>
    <property type="molecule type" value="Genomic_DNA"/>
</dbReference>
<gene>
    <name evidence="2" type="ORF">JNB62_15420</name>
</gene>
<dbReference type="InterPro" id="IPR029063">
    <property type="entry name" value="SAM-dependent_MTases_sf"/>
</dbReference>
<keyword evidence="2" id="KW-0489">Methyltransferase</keyword>
<comment type="caution">
    <text evidence="2">The sequence shown here is derived from an EMBL/GenBank/DDBJ whole genome shotgun (WGS) entry which is preliminary data.</text>
</comment>
<dbReference type="Proteomes" id="UP001196843">
    <property type="component" value="Unassembled WGS sequence"/>
</dbReference>
<sequence length="234" mass="24765">MNPQDATLAAYERGVQQYTEGTSTAPAPEVDALLARVPRGAHVLELGSGPGRDAAALESAGLTVDRTDGATAFVDALRAAGHQARVLDVRAEDFGGPYDAVFANAVLLHVPRMDLPGVLATARRACRPGGVLVASFKKGEGEAWTHVKLDDPRHFTYWDEAGLTAALRMAGWTPEQVAESTLPTAAERWITVIARNVASPLPIDPAVPRSGDLAETGRNGTDRRALARSPDPET</sequence>
<dbReference type="GO" id="GO:0032259">
    <property type="term" value="P:methylation"/>
    <property type="evidence" value="ECO:0007669"/>
    <property type="project" value="UniProtKB-KW"/>
</dbReference>
<reference evidence="2 3" key="1">
    <citation type="journal article" date="2021" name="MBio">
        <title>Poor Competitiveness of Bradyrhizobium in Pigeon Pea Root Colonization in Indian Soils.</title>
        <authorList>
            <person name="Chalasani D."/>
            <person name="Basu A."/>
            <person name="Pullabhotla S.V.S.R.N."/>
            <person name="Jorrin B."/>
            <person name="Neal A.L."/>
            <person name="Poole P.S."/>
            <person name="Podile A.R."/>
            <person name="Tkacz A."/>
        </authorList>
    </citation>
    <scope>NUCLEOTIDE SEQUENCE [LARGE SCALE GENOMIC DNA]</scope>
    <source>
        <strain evidence="2 3">HU14</strain>
    </source>
</reference>
<dbReference type="RefSeq" id="WP_220301779.1">
    <property type="nucleotide sequence ID" value="NZ_JAEUAW010000013.1"/>
</dbReference>
<protein>
    <submittedName>
        <fullName evidence="2">Class I SAM-dependent methyltransferase</fullName>
    </submittedName>
</protein>
<dbReference type="PANTHER" id="PTHR43861">
    <property type="entry name" value="TRANS-ACONITATE 2-METHYLTRANSFERASE-RELATED"/>
    <property type="match status" value="1"/>
</dbReference>